<reference evidence="5" key="2">
    <citation type="journal article" date="2008" name="Genome Biol.">
        <title>Improved genome assembly and evidence-based global gene model set for the chordate Ciona intestinalis: new insight into intron and operon populations.</title>
        <authorList>
            <person name="Satou Y."/>
            <person name="Mineta K."/>
            <person name="Ogasawara M."/>
            <person name="Sasakura Y."/>
            <person name="Shoguchi E."/>
            <person name="Ueno K."/>
            <person name="Yamada L."/>
            <person name="Matsumoto J."/>
            <person name="Wasserscheid J."/>
            <person name="Dewar K."/>
            <person name="Wiley G.B."/>
            <person name="Macmil S.L."/>
            <person name="Roe B.A."/>
            <person name="Zeller R.W."/>
            <person name="Hastings K.E."/>
            <person name="Lemaire P."/>
            <person name="Lindquist E."/>
            <person name="Endo T."/>
            <person name="Hotta K."/>
            <person name="Inaba K."/>
        </authorList>
    </citation>
    <scope>NUCLEOTIDE SEQUENCE [LARGE SCALE GENOMIC DNA]</scope>
    <source>
        <strain evidence="5">wild type</strain>
    </source>
</reference>
<dbReference type="GO" id="GO:0003847">
    <property type="term" value="F:1-alkyl-2-acetylglycerophosphocholine esterase activity"/>
    <property type="evidence" value="ECO:0000318"/>
    <property type="project" value="GO_Central"/>
</dbReference>
<evidence type="ECO:0000313" key="5">
    <source>
        <dbReference type="Ensembl" id="ENSCINP00000022475.2"/>
    </source>
</evidence>
<dbReference type="Ensembl" id="ENSCINT00000022721.2">
    <property type="protein sequence ID" value="ENSCINP00000022475.2"/>
    <property type="gene ID" value="ENSCING00000011868.2"/>
</dbReference>
<keyword evidence="6" id="KW-1185">Reference proteome</keyword>
<keyword evidence="4" id="KW-0443">Lipid metabolism</keyword>
<dbReference type="HOGENOM" id="CLU_022501_1_0_1"/>
<reference evidence="5" key="4">
    <citation type="submission" date="2025-09" db="UniProtKB">
        <authorList>
            <consortium name="Ensembl"/>
        </authorList>
    </citation>
    <scope>IDENTIFICATION</scope>
</reference>
<accession>F6Z2A5</accession>
<dbReference type="EC" id="3.1.1.47" evidence="1"/>
<evidence type="ECO:0000256" key="3">
    <source>
        <dbReference type="ARBA" id="ARBA00022963"/>
    </source>
</evidence>
<reference evidence="6" key="1">
    <citation type="journal article" date="2002" name="Science">
        <title>The draft genome of Ciona intestinalis: insights into chordate and vertebrate origins.</title>
        <authorList>
            <person name="Dehal P."/>
            <person name="Satou Y."/>
            <person name="Campbell R.K."/>
            <person name="Chapman J."/>
            <person name="Degnan B."/>
            <person name="De Tomaso A."/>
            <person name="Davidson B."/>
            <person name="Di Gregorio A."/>
            <person name="Gelpke M."/>
            <person name="Goodstein D.M."/>
            <person name="Harafuji N."/>
            <person name="Hastings K.E."/>
            <person name="Ho I."/>
            <person name="Hotta K."/>
            <person name="Huang W."/>
            <person name="Kawashima T."/>
            <person name="Lemaire P."/>
            <person name="Martinez D."/>
            <person name="Meinertzhagen I.A."/>
            <person name="Necula S."/>
            <person name="Nonaka M."/>
            <person name="Putnam N."/>
            <person name="Rash S."/>
            <person name="Saiga H."/>
            <person name="Satake M."/>
            <person name="Terry A."/>
            <person name="Yamada L."/>
            <person name="Wang H.G."/>
            <person name="Awazu S."/>
            <person name="Azumi K."/>
            <person name="Boore J."/>
            <person name="Branno M."/>
            <person name="Chin-Bow S."/>
            <person name="DeSantis R."/>
            <person name="Doyle S."/>
            <person name="Francino P."/>
            <person name="Keys D.N."/>
            <person name="Haga S."/>
            <person name="Hayashi H."/>
            <person name="Hino K."/>
            <person name="Imai K.S."/>
            <person name="Inaba K."/>
            <person name="Kano S."/>
            <person name="Kobayashi K."/>
            <person name="Kobayashi M."/>
            <person name="Lee B.I."/>
            <person name="Makabe K.W."/>
            <person name="Manohar C."/>
            <person name="Matassi G."/>
            <person name="Medina M."/>
            <person name="Mochizuki Y."/>
            <person name="Mount S."/>
            <person name="Morishita T."/>
            <person name="Miura S."/>
            <person name="Nakayama A."/>
            <person name="Nishizaka S."/>
            <person name="Nomoto H."/>
            <person name="Ohta F."/>
            <person name="Oishi K."/>
            <person name="Rigoutsos I."/>
            <person name="Sano M."/>
            <person name="Sasaki A."/>
            <person name="Sasakura Y."/>
            <person name="Shoguchi E."/>
            <person name="Shin-i T."/>
            <person name="Spagnuolo A."/>
            <person name="Stainier D."/>
            <person name="Suzuki M.M."/>
            <person name="Tassy O."/>
            <person name="Takatori N."/>
            <person name="Tokuoka M."/>
            <person name="Yagi K."/>
            <person name="Yoshizaki F."/>
            <person name="Wada S."/>
            <person name="Zhang C."/>
            <person name="Hyatt P.D."/>
            <person name="Larimer F."/>
            <person name="Detter C."/>
            <person name="Doggett N."/>
            <person name="Glavina T."/>
            <person name="Hawkins T."/>
            <person name="Richardson P."/>
            <person name="Lucas S."/>
            <person name="Kohara Y."/>
            <person name="Levine M."/>
            <person name="Satoh N."/>
            <person name="Rokhsar D.S."/>
        </authorList>
    </citation>
    <scope>NUCLEOTIDE SEQUENCE [LARGE SCALE GENOMIC DNA]</scope>
</reference>
<dbReference type="Proteomes" id="UP000008144">
    <property type="component" value="Chromosome 7"/>
</dbReference>
<keyword evidence="2" id="KW-0378">Hydrolase</keyword>
<sequence length="174" mass="19882">MRQLPKPSGPFQVGSFDITTKYGEDRCLFRMYYPTKQFDSAFTEGPLWFPCHEYAAGFTNVMKIPSLSRLFGWFFSGLRIPVAWNGDLQMPKSVDKLPVVLLSHGLACNKTTCSNVCTDLASYGTLVASIEHSDKSASATYYFEEKENEVGEKIVEKKWLQYHREQQNLLESRN</sequence>
<dbReference type="PANTHER" id="PTHR10272:SF0">
    <property type="entry name" value="PLATELET-ACTIVATING FACTOR ACETYLHYDROLASE"/>
    <property type="match status" value="1"/>
</dbReference>
<proteinExistence type="predicted"/>
<dbReference type="EMBL" id="EAAA01002485">
    <property type="status" value="NOT_ANNOTATED_CDS"/>
    <property type="molecule type" value="Genomic_DNA"/>
</dbReference>
<reference evidence="5" key="3">
    <citation type="submission" date="2025-08" db="UniProtKB">
        <authorList>
            <consortium name="Ensembl"/>
        </authorList>
    </citation>
    <scope>IDENTIFICATION</scope>
</reference>
<evidence type="ECO:0000256" key="1">
    <source>
        <dbReference type="ARBA" id="ARBA00013201"/>
    </source>
</evidence>
<dbReference type="GeneTree" id="ENSGT00390000005233"/>
<dbReference type="STRING" id="7719.ENSCINP00000022475"/>
<dbReference type="PANTHER" id="PTHR10272">
    <property type="entry name" value="PLATELET-ACTIVATING FACTOR ACETYLHYDROLASE"/>
    <property type="match status" value="1"/>
</dbReference>
<name>F6Z2A5_CIOIN</name>
<dbReference type="AlphaFoldDB" id="F6Z2A5"/>
<dbReference type="SUPFAM" id="SSF53474">
    <property type="entry name" value="alpha/beta-Hydrolases"/>
    <property type="match status" value="1"/>
</dbReference>
<dbReference type="Gene3D" id="3.40.50.1820">
    <property type="entry name" value="alpha/beta hydrolase"/>
    <property type="match status" value="1"/>
</dbReference>
<dbReference type="GO" id="GO:0016042">
    <property type="term" value="P:lipid catabolic process"/>
    <property type="evidence" value="ECO:0007669"/>
    <property type="project" value="UniProtKB-KW"/>
</dbReference>
<evidence type="ECO:0000313" key="6">
    <source>
        <dbReference type="Proteomes" id="UP000008144"/>
    </source>
</evidence>
<evidence type="ECO:0000256" key="4">
    <source>
        <dbReference type="ARBA" id="ARBA00023098"/>
    </source>
</evidence>
<organism evidence="5 6">
    <name type="scientific">Ciona intestinalis</name>
    <name type="common">Transparent sea squirt</name>
    <name type="synonym">Ascidia intestinalis</name>
    <dbReference type="NCBI Taxonomy" id="7719"/>
    <lineage>
        <taxon>Eukaryota</taxon>
        <taxon>Metazoa</taxon>
        <taxon>Chordata</taxon>
        <taxon>Tunicata</taxon>
        <taxon>Ascidiacea</taxon>
        <taxon>Phlebobranchia</taxon>
        <taxon>Cionidae</taxon>
        <taxon>Ciona</taxon>
    </lineage>
</organism>
<dbReference type="InterPro" id="IPR029058">
    <property type="entry name" value="AB_hydrolase_fold"/>
</dbReference>
<protein>
    <recommendedName>
        <fullName evidence="1">1-alkyl-2-acetylglycerophosphocholine esterase</fullName>
        <ecNumber evidence="1">3.1.1.47</ecNumber>
    </recommendedName>
</protein>
<keyword evidence="3" id="KW-0442">Lipid degradation</keyword>
<dbReference type="InParanoid" id="F6Z2A5"/>
<dbReference type="Pfam" id="PF03403">
    <property type="entry name" value="PAF-AH_p_II"/>
    <property type="match status" value="1"/>
</dbReference>
<evidence type="ECO:0000256" key="2">
    <source>
        <dbReference type="ARBA" id="ARBA00022801"/>
    </source>
</evidence>